<evidence type="ECO:0000313" key="1">
    <source>
        <dbReference type="EMBL" id="VVV01297.1"/>
    </source>
</evidence>
<name>A0AC61Y9W2_9FLAO</name>
<gene>
    <name evidence="1" type="ORF">FVB9532_02587</name>
</gene>
<keyword evidence="2" id="KW-1185">Reference proteome</keyword>
<accession>A0AC61Y9W2</accession>
<evidence type="ECO:0000313" key="2">
    <source>
        <dbReference type="Proteomes" id="UP000356253"/>
    </source>
</evidence>
<proteinExistence type="predicted"/>
<dbReference type="EMBL" id="CABVMM010000010">
    <property type="protein sequence ID" value="VVV01297.1"/>
    <property type="molecule type" value="Genomic_DNA"/>
</dbReference>
<organism evidence="1 2">
    <name type="scientific">Mesonia oceanica</name>
    <dbReference type="NCBI Taxonomy" id="2687242"/>
    <lineage>
        <taxon>Bacteria</taxon>
        <taxon>Pseudomonadati</taxon>
        <taxon>Bacteroidota</taxon>
        <taxon>Flavobacteriia</taxon>
        <taxon>Flavobacteriales</taxon>
        <taxon>Flavobacteriaceae</taxon>
        <taxon>Mesonia</taxon>
    </lineage>
</organism>
<sequence length="255" mass="29877">MWFQLKSYIKFLLSSRNQHGVHSPFVYRLVTKCFYDKGNKKAYQKIADYRKELFKNKETIKVEDFGKGSRVFKSDERQISAIAKNAGISWKRSKLLYRLCTYLNSKQSIELGTSVGLATASLATNTNNNVLSIEACANTAAIAKKYLQKHALKNVEIQVHKFEEILPKLQQKYDLAYIDGNHSYEATIKNFELLLPLTHNNSIFIFDDIYWSQEMQKAWKEIQQHPEVRVTIDTFYWGLVFFRKEQAKEHFKIRV</sequence>
<dbReference type="Proteomes" id="UP000356253">
    <property type="component" value="Unassembled WGS sequence"/>
</dbReference>
<reference evidence="1" key="1">
    <citation type="submission" date="2019-09" db="EMBL/GenBank/DDBJ databases">
        <authorList>
            <person name="Rodrigo-Torres L."/>
            <person name="Arahal R. D."/>
            <person name="Lucena T."/>
        </authorList>
    </citation>
    <scope>NUCLEOTIDE SEQUENCE</scope>
    <source>
        <strain evidence="1">ISS653</strain>
    </source>
</reference>
<comment type="caution">
    <text evidence="1">The sequence shown here is derived from an EMBL/GenBank/DDBJ whole genome shotgun (WGS) entry which is preliminary data.</text>
</comment>
<protein>
    <submittedName>
        <fullName evidence="1">Uncharacterized protein</fullName>
    </submittedName>
</protein>